<evidence type="ECO:0008006" key="3">
    <source>
        <dbReference type="Google" id="ProtNLM"/>
    </source>
</evidence>
<dbReference type="Gene3D" id="3.40.50.720">
    <property type="entry name" value="NAD(P)-binding Rossmann-like Domain"/>
    <property type="match status" value="1"/>
</dbReference>
<gene>
    <name evidence="1" type="ORF">ACFS25_08635</name>
</gene>
<proteinExistence type="predicted"/>
<evidence type="ECO:0000313" key="2">
    <source>
        <dbReference type="Proteomes" id="UP001597512"/>
    </source>
</evidence>
<keyword evidence="2" id="KW-1185">Reference proteome</keyword>
<dbReference type="RefSeq" id="WP_381498701.1">
    <property type="nucleotide sequence ID" value="NZ_JBHUOM010000002.1"/>
</dbReference>
<name>A0ABW6AIH7_9BACT</name>
<protein>
    <recommendedName>
        <fullName evidence="3">SDR family NAD(P)-dependent oxidoreductase</fullName>
    </recommendedName>
</protein>
<dbReference type="Proteomes" id="UP001597512">
    <property type="component" value="Unassembled WGS sequence"/>
</dbReference>
<evidence type="ECO:0000313" key="1">
    <source>
        <dbReference type="EMBL" id="MFD2933844.1"/>
    </source>
</evidence>
<dbReference type="InterPro" id="IPR036291">
    <property type="entry name" value="NAD(P)-bd_dom_sf"/>
</dbReference>
<dbReference type="SUPFAM" id="SSF51735">
    <property type="entry name" value="NAD(P)-binding Rossmann-fold domains"/>
    <property type="match status" value="1"/>
</dbReference>
<dbReference type="EMBL" id="JBHUOM010000002">
    <property type="protein sequence ID" value="MFD2933844.1"/>
    <property type="molecule type" value="Genomic_DNA"/>
</dbReference>
<accession>A0ABW6AIH7</accession>
<sequence length="45" mass="5034">MKTVFITGANKGIGFETAKQQAEVGYSIYIGSRDAQKEDRKPSRR</sequence>
<reference evidence="2" key="1">
    <citation type="journal article" date="2019" name="Int. J. Syst. Evol. Microbiol.">
        <title>The Global Catalogue of Microorganisms (GCM) 10K type strain sequencing project: providing services to taxonomists for standard genome sequencing and annotation.</title>
        <authorList>
            <consortium name="The Broad Institute Genomics Platform"/>
            <consortium name="The Broad Institute Genome Sequencing Center for Infectious Disease"/>
            <person name="Wu L."/>
            <person name="Ma J."/>
        </authorList>
    </citation>
    <scope>NUCLEOTIDE SEQUENCE [LARGE SCALE GENOMIC DNA]</scope>
    <source>
        <strain evidence="2">KCTC 52490</strain>
    </source>
</reference>
<comment type="caution">
    <text evidence="1">The sequence shown here is derived from an EMBL/GenBank/DDBJ whole genome shotgun (WGS) entry which is preliminary data.</text>
</comment>
<organism evidence="1 2">
    <name type="scientific">Spirosoma flavum</name>
    <dbReference type="NCBI Taxonomy" id="2048557"/>
    <lineage>
        <taxon>Bacteria</taxon>
        <taxon>Pseudomonadati</taxon>
        <taxon>Bacteroidota</taxon>
        <taxon>Cytophagia</taxon>
        <taxon>Cytophagales</taxon>
        <taxon>Cytophagaceae</taxon>
        <taxon>Spirosoma</taxon>
    </lineage>
</organism>